<dbReference type="InterPro" id="IPR003591">
    <property type="entry name" value="Leu-rich_rpt_typical-subtyp"/>
</dbReference>
<reference evidence="6 8" key="7">
    <citation type="journal article" date="2007" name="Science">
        <title>The Release 5.1 annotation of Drosophila melanogaster heterochromatin.</title>
        <authorList>
            <person name="Smith C.D."/>
            <person name="Shu S."/>
            <person name="Mungall C.J."/>
            <person name="Karpen G.H."/>
        </authorList>
    </citation>
    <scope>NUCLEOTIDE SEQUENCE [LARGE SCALE GENOMIC DNA]</scope>
    <source>
        <strain evidence="8">Berkeley</strain>
    </source>
</reference>
<dbReference type="STRING" id="7227.FBpp0292334"/>
<sequence length="564" mass="64577">MYLLPGSLLLLIFSFSPRLSCLQLSKCNNTEVTLIRKTELLTSLTLSNCTLPHVENGFFVRFDHLLHLELQHSGLSDLDDFSLNGLTKLQYLSLSHNNLSSLRSWSSEPLGALTNLDLSHNMLSKLSVKSFEQYPQLQQLDLRYNRISQIENDSFDGLSHLKHLYLNGNQLAHIDGSFFRGLHRLSSLSLQHNRIEFIEMDSFESNTHLRSLRLDQNLLSSLQFLSQRGLARLVHLNLSSNLLQKLEPFVFSKNFELQDLDLSYNNITKLNKEALSGLDSLERLNISHNYVDKIYDESLDSLIALLQLDISFNLLTTLPDNLFHFNTQLEEIILANNKIEEISSQMMFNQNHLRYIKLSGNAISDAAFLDRLSPSVNRFTLYVDLSSNRLKSLNLSSLLHFRYINLADNNWSCNWLVANLVQKLPNSVNFARPWTVINNLSENTTNVEGIDCIEGGTNRSIILLDVSGVPQPKSDNCDCVVAYDETNPSPPPLTWPKIPTDRFDSRSVIIWMLVAIAIAFSGLRWLRRFVDRNEKRKLGQKMLHNVYVSKVQWQAIRTDPDQRS</sequence>
<evidence type="ECO:0000256" key="4">
    <source>
        <dbReference type="SAM" id="Phobius"/>
    </source>
</evidence>
<reference evidence="6 8" key="2">
    <citation type="journal article" date="2002" name="Genome Biol.">
        <title>Finishing a whole-genome shotgun: release 3 of the Drosophila melanogaster euchromatic genome sequence.</title>
        <authorList>
            <person name="Celniker S.E."/>
            <person name="Wheeler D.A."/>
            <person name="Kronmiller B."/>
            <person name="Carlson J.W."/>
            <person name="Halpern A."/>
            <person name="Patel S."/>
            <person name="Adams M."/>
            <person name="Champe M."/>
            <person name="Dugan S.P."/>
            <person name="Frise E."/>
            <person name="Hodgson A."/>
            <person name="George R.A."/>
            <person name="Hoskins R.A."/>
            <person name="Laverty T."/>
            <person name="Muzny D.M."/>
            <person name="Nelson C.R."/>
            <person name="Pacleb J.M."/>
            <person name="Park S."/>
            <person name="Pfeiffer B.D."/>
            <person name="Richards S."/>
            <person name="Sodergren E.J."/>
            <person name="Svirskas R."/>
            <person name="Tabor P.E."/>
            <person name="Wan K."/>
            <person name="Stapleton M."/>
            <person name="Sutton G.G."/>
            <person name="Venter C."/>
            <person name="Weinstock G."/>
            <person name="Scherer S.E."/>
            <person name="Myers E.W."/>
            <person name="Gibbs R.A."/>
            <person name="Rubin G.M."/>
        </authorList>
    </citation>
    <scope>NUCLEOTIDE SEQUENCE [LARGE SCALE GENOMIC DNA]</scope>
    <source>
        <strain evidence="8">Berkeley</strain>
    </source>
</reference>
<dbReference type="DNASU" id="34823"/>
<dbReference type="OMA" id="FHANTQL"/>
<dbReference type="InterPro" id="IPR050328">
    <property type="entry name" value="Dev_Immune_Receptor"/>
</dbReference>
<keyword evidence="4" id="KW-0472">Membrane</keyword>
<gene>
    <name evidence="6" type="primary">DS05899.7</name>
    <name evidence="6" type="synonym">BG:DS05899.7</name>
    <name evidence="6" type="synonym">Dmel\CG18095</name>
    <name evidence="6 7" type="ORF">CG18095</name>
    <name evidence="6" type="ORF">Dmel_CG18095</name>
</gene>
<dbReference type="ExpressionAtlas" id="M9MSI4">
    <property type="expression patterns" value="baseline and differential"/>
</dbReference>
<dbReference type="Pfam" id="PF13855">
    <property type="entry name" value="LRR_8"/>
    <property type="match status" value="4"/>
</dbReference>
<dbReference type="SMART" id="SM00369">
    <property type="entry name" value="LRR_TYP"/>
    <property type="match status" value="10"/>
</dbReference>
<dbReference type="FlyBase" id="FBgn0028872">
    <property type="gene designation" value="CG18095"/>
</dbReference>
<reference evidence="6 8" key="6">
    <citation type="journal article" date="2005" name="PLoS Comput. Biol.">
        <title>Combined evidence annotation of transposable elements in genome sequences.</title>
        <authorList>
            <person name="Quesneville H."/>
            <person name="Bergman C.M."/>
            <person name="Andrieu O."/>
            <person name="Autard D."/>
            <person name="Nouaud D."/>
            <person name="Ashburner M."/>
            <person name="Anxolabehere D."/>
        </authorList>
    </citation>
    <scope>NUCLEOTIDE SEQUENCE [LARGE SCALE GENOMIC DNA]</scope>
    <source>
        <strain evidence="8">Berkeley</strain>
    </source>
</reference>
<accession>M9MSI4</accession>
<dbReference type="BioGRID-ORCS" id="34823">
    <property type="hits" value="0 hits in 1 CRISPR screen"/>
</dbReference>
<evidence type="ECO:0000313" key="8">
    <source>
        <dbReference type="Proteomes" id="UP000000803"/>
    </source>
</evidence>
<keyword evidence="1" id="KW-0433">Leucine-rich repeat</keyword>
<reference evidence="6 8" key="10">
    <citation type="journal article" date="2015" name="G3 (Bethesda)">
        <title>Gene Model Annotations for Drosophila melanogaster: The Rule-Benders.</title>
        <authorList>
            <consortium name="FlyBase Consortium"/>
            <person name="Crosby M.A."/>
            <person name="Gramates L.S."/>
            <person name="Dos Santos G."/>
            <person name="Matthews B.B."/>
            <person name="St Pierre S.E."/>
            <person name="Zhou P."/>
            <person name="Schroeder A.J."/>
            <person name="Falls K."/>
            <person name="Emmert D.B."/>
            <person name="Russo S.M."/>
            <person name="Gelbart W.M."/>
            <person name="null"/>
        </authorList>
    </citation>
    <scope>NUCLEOTIDE SEQUENCE [LARGE SCALE GENOMIC DNA]</scope>
    <source>
        <strain evidence="8">Berkeley</strain>
    </source>
</reference>
<dbReference type="SMART" id="SM00365">
    <property type="entry name" value="LRR_SD22"/>
    <property type="match status" value="9"/>
</dbReference>
<dbReference type="Bgee" id="FBgn0028872">
    <property type="expression patterns" value="Expressed in adult Malpighian tubule principal cell of initial segment in Malpighian tubule and 18 other cell types or tissues"/>
</dbReference>
<dbReference type="PRINTS" id="PR00019">
    <property type="entry name" value="LEURICHRPT"/>
</dbReference>
<dbReference type="PhylomeDB" id="M9MSI4"/>
<keyword evidence="3" id="KW-0677">Repeat</keyword>
<reference evidence="6 8" key="3">
    <citation type="journal article" date="2002" name="Genome Biol.">
        <title>Annotation of the Drosophila melanogaster euchromatic genome: a systematic review.</title>
        <authorList>
            <person name="Misra S."/>
            <person name="Crosby M.A."/>
            <person name="Mungall C.J."/>
            <person name="Matthews B.B."/>
            <person name="Campbell K.S."/>
            <person name="Hradecky P."/>
            <person name="Huang Y."/>
            <person name="Kaminker J.S."/>
            <person name="Millburn G.H."/>
            <person name="Prochnik S.E."/>
            <person name="Smith C.D."/>
            <person name="Tupy J.L."/>
            <person name="Whitfied E.J."/>
            <person name="Bayraktaroglu L."/>
            <person name="Berman B.P."/>
            <person name="Bettencourt B.R."/>
            <person name="Celniker S.E."/>
            <person name="de Grey A.D."/>
            <person name="Drysdale R.A."/>
            <person name="Harris N.L."/>
            <person name="Richter J."/>
            <person name="Russo S."/>
            <person name="Schroeder A.J."/>
            <person name="Shu S.Q."/>
            <person name="Stapleton M."/>
            <person name="Yamada C."/>
            <person name="Ashburner M."/>
            <person name="Gelbart W.M."/>
            <person name="Rubin G.M."/>
            <person name="Lewis S.E."/>
        </authorList>
    </citation>
    <scope>GENOME REANNOTATION</scope>
    <source>
        <strain evidence="8">Berkeley</strain>
    </source>
</reference>
<dbReference type="Gene3D" id="3.80.10.10">
    <property type="entry name" value="Ribonuclease Inhibitor"/>
    <property type="match status" value="4"/>
</dbReference>
<name>M9MSI4_DROME</name>
<evidence type="ECO:0000256" key="2">
    <source>
        <dbReference type="ARBA" id="ARBA00022729"/>
    </source>
</evidence>
<dbReference type="PROSITE" id="PS51450">
    <property type="entry name" value="LRR"/>
    <property type="match status" value="6"/>
</dbReference>
<evidence type="ECO:0000313" key="6">
    <source>
        <dbReference type="EMBL" id="ADV37055.1"/>
    </source>
</evidence>
<keyword evidence="2 5" id="KW-0732">Signal</keyword>
<feature type="transmembrane region" description="Helical" evidence="4">
    <location>
        <begin position="508"/>
        <end position="526"/>
    </location>
</feature>
<dbReference type="SMR" id="M9MSI4"/>
<dbReference type="RefSeq" id="NP_001188805.1">
    <property type="nucleotide sequence ID" value="NM_001201876.1"/>
</dbReference>
<dbReference type="PANTHER" id="PTHR24373:SF275">
    <property type="entry name" value="TIR DOMAIN-CONTAINING PROTEIN"/>
    <property type="match status" value="1"/>
</dbReference>
<dbReference type="EMBL" id="AE014134">
    <property type="protein sequence ID" value="ADV37055.1"/>
    <property type="molecule type" value="Genomic_DNA"/>
</dbReference>
<dbReference type="KEGG" id="dme:Dmel_CG18095"/>
<protein>
    <submittedName>
        <fullName evidence="6">Uncharacterized protein, isoform B</fullName>
    </submittedName>
</protein>
<dbReference type="AGR" id="FB:FBgn0028872"/>
<dbReference type="FunFam" id="3.80.10.10:FF:001164">
    <property type="entry name" value="GH01279p"/>
    <property type="match status" value="1"/>
</dbReference>
<reference evidence="6 8" key="1">
    <citation type="journal article" date="2000" name="Science">
        <title>The genome sequence of Drosophila melanogaster.</title>
        <authorList>
            <person name="Adams M.D."/>
            <person name="Celniker S.E."/>
            <person name="Holt R.A."/>
            <person name="Evans C.A."/>
            <person name="Gocayne J.D."/>
            <person name="Amanatides P.G."/>
            <person name="Scherer S.E."/>
            <person name="Li P.W."/>
            <person name="Hoskins R.A."/>
            <person name="Galle R.F."/>
            <person name="George R.A."/>
            <person name="Lewis S.E."/>
            <person name="Richards S."/>
            <person name="Ashburner M."/>
            <person name="Henderson S.N."/>
            <person name="Sutton G.G."/>
            <person name="Wortman J.R."/>
            <person name="Yandell M.D."/>
            <person name="Zhang Q."/>
            <person name="Chen L.X."/>
            <person name="Brandon R.C."/>
            <person name="Rogers Y.H."/>
            <person name="Blazej R.G."/>
            <person name="Champe M."/>
            <person name="Pfeiffer B.D."/>
            <person name="Wan K.H."/>
            <person name="Doyle C."/>
            <person name="Baxter E.G."/>
            <person name="Helt G."/>
            <person name="Nelson C.R."/>
            <person name="Gabor G.L."/>
            <person name="Abril J.F."/>
            <person name="Agbayani A."/>
            <person name="An H.J."/>
            <person name="Andrews-Pfannkoch C."/>
            <person name="Baldwin D."/>
            <person name="Ballew R.M."/>
            <person name="Basu A."/>
            <person name="Baxendale J."/>
            <person name="Bayraktaroglu L."/>
            <person name="Beasley E.M."/>
            <person name="Beeson K.Y."/>
            <person name="Benos P.V."/>
            <person name="Berman B.P."/>
            <person name="Bhandari D."/>
            <person name="Bolshakov S."/>
            <person name="Borkova D."/>
            <person name="Botchan M.R."/>
            <person name="Bouck J."/>
            <person name="Brokstein P."/>
            <person name="Brottier P."/>
            <person name="Burtis K.C."/>
            <person name="Busam D.A."/>
            <person name="Butler H."/>
            <person name="Cadieu E."/>
            <person name="Center A."/>
            <person name="Chandra I."/>
            <person name="Cherry J.M."/>
            <person name="Cawley S."/>
            <person name="Dahlke C."/>
            <person name="Davenport L.B."/>
            <person name="Davies P."/>
            <person name="de Pablos B."/>
            <person name="Delcher A."/>
            <person name="Deng Z."/>
            <person name="Mays A.D."/>
            <person name="Dew I."/>
            <person name="Dietz S.M."/>
            <person name="Dodson K."/>
            <person name="Doup L.E."/>
            <person name="Downes M."/>
            <person name="Dugan-Rocha S."/>
            <person name="Dunkov B.C."/>
            <person name="Dunn P."/>
            <person name="Durbin K.J."/>
            <person name="Evangelista C.C."/>
            <person name="Ferraz C."/>
            <person name="Ferriera S."/>
            <person name="Fleischmann W."/>
            <person name="Fosler C."/>
            <person name="Gabrielian A.E."/>
            <person name="Garg N.S."/>
            <person name="Gelbart W.M."/>
            <person name="Glasser K."/>
            <person name="Glodek A."/>
            <person name="Gong F."/>
            <person name="Gorrell J.H."/>
            <person name="Gu Z."/>
            <person name="Guan P."/>
            <person name="Harris M."/>
            <person name="Harris N.L."/>
            <person name="Harvey D."/>
            <person name="Heiman T.J."/>
            <person name="Hernandez J.R."/>
            <person name="Houck J."/>
            <person name="Hostin D."/>
            <person name="Houston K.A."/>
            <person name="Howland T.J."/>
            <person name="Wei M.H."/>
            <person name="Ibegwam C."/>
            <person name="Jalali M."/>
            <person name="Kalush F."/>
            <person name="Karpen G.H."/>
            <person name="Ke Z."/>
            <person name="Kennison J.A."/>
            <person name="Ketchum K.A."/>
            <person name="Kimmel B.E."/>
            <person name="Kodira C.D."/>
            <person name="Kraft C."/>
            <person name="Kravitz S."/>
            <person name="Kulp D."/>
            <person name="Lai Z."/>
            <person name="Lasko P."/>
            <person name="Lei Y."/>
            <person name="Levitsky A.A."/>
            <person name="Li J."/>
            <person name="Li Z."/>
            <person name="Liang Y."/>
            <person name="Lin X."/>
            <person name="Liu X."/>
            <person name="Mattei B."/>
            <person name="McIntosh T.C."/>
            <person name="McLeod M.P."/>
            <person name="McPherson D."/>
            <person name="Merkulov G."/>
            <person name="Milshina N.V."/>
            <person name="Mobarry C."/>
            <person name="Morris J."/>
            <person name="Moshrefi A."/>
            <person name="Mount S.M."/>
            <person name="Moy M."/>
            <person name="Murphy B."/>
            <person name="Murphy L."/>
            <person name="Muzny D.M."/>
            <person name="Nelson D.L."/>
            <person name="Nelson D.R."/>
            <person name="Nelson K.A."/>
            <person name="Nixon K."/>
            <person name="Nusskern D.R."/>
            <person name="Pacleb J.M."/>
            <person name="Palazzolo M."/>
            <person name="Pittman G.S."/>
            <person name="Pan S."/>
            <person name="Pollard J."/>
            <person name="Puri V."/>
            <person name="Reese M.G."/>
            <person name="Reinert K."/>
            <person name="Remington K."/>
            <person name="Saunders R.D."/>
            <person name="Scheeler F."/>
            <person name="Shen H."/>
            <person name="Shue B.C."/>
            <person name="Siden-Kiamos I."/>
            <person name="Simpson M."/>
            <person name="Skupski M.P."/>
            <person name="Smith T."/>
            <person name="Spier E."/>
            <person name="Spradling A.C."/>
            <person name="Stapleton M."/>
            <person name="Strong R."/>
            <person name="Sun E."/>
            <person name="Svirskas R."/>
            <person name="Tector C."/>
            <person name="Turner R."/>
            <person name="Venter E."/>
            <person name="Wang A.H."/>
            <person name="Wang X."/>
            <person name="Wang Z.Y."/>
            <person name="Wassarman D.A."/>
            <person name="Weinstock G.M."/>
            <person name="Weissenbach J."/>
            <person name="Williams S.M."/>
            <person name="WoodageT"/>
            <person name="Worley K.C."/>
            <person name="Wu D."/>
            <person name="Yang S."/>
            <person name="Yao Q.A."/>
            <person name="Ye J."/>
            <person name="Yeh R.F."/>
            <person name="Zaveri J.S."/>
            <person name="Zhan M."/>
            <person name="Zhang G."/>
            <person name="Zhao Q."/>
            <person name="Zheng L."/>
            <person name="Zheng X.H."/>
            <person name="Zhong F.N."/>
            <person name="Zhong W."/>
            <person name="Zhou X."/>
            <person name="Zhu S."/>
            <person name="Zhu X."/>
            <person name="Smith H.O."/>
            <person name="Gibbs R.A."/>
            <person name="Myers E.W."/>
            <person name="Rubin G.M."/>
            <person name="Venter J.C."/>
        </authorList>
    </citation>
    <scope>NUCLEOTIDE SEQUENCE [LARGE SCALE GENOMIC DNA]</scope>
    <source>
        <strain evidence="8">Berkeley</strain>
    </source>
</reference>
<dbReference type="GeneID" id="34823"/>
<reference evidence="6 8" key="9">
    <citation type="journal article" date="2015" name="G3 (Bethesda)">
        <title>Gene Model Annotations for Drosophila melanogaster: Impact of High-Throughput Data.</title>
        <authorList>
            <consortium name="FlyBase Consortium"/>
            <person name="Matthews B.B."/>
            <person name="Dos Santos G."/>
            <person name="Crosby M.A."/>
            <person name="Emmert D.B."/>
            <person name="St Pierre S.E."/>
            <person name="Gramates L.S."/>
            <person name="Zhou P."/>
            <person name="Schroeder A.J."/>
            <person name="Falls K."/>
            <person name="Strelets V."/>
            <person name="Russo S.M."/>
            <person name="Gelbart W.M."/>
            <person name="null"/>
        </authorList>
    </citation>
    <scope>NUCLEOTIDE SEQUENCE [LARGE SCALE GENOMIC DNA]</scope>
    <source>
        <strain evidence="8">Berkeley</strain>
    </source>
</reference>
<evidence type="ECO:0000313" key="7">
    <source>
        <dbReference type="FlyBase" id="FBgn0028872"/>
    </source>
</evidence>
<dbReference type="AlphaFoldDB" id="M9MSI4"/>
<dbReference type="eggNOG" id="KOG0619">
    <property type="taxonomic scope" value="Eukaryota"/>
</dbReference>
<keyword evidence="4" id="KW-0812">Transmembrane</keyword>
<dbReference type="PaxDb" id="7227-FBpp0292334"/>
<evidence type="ECO:0000256" key="3">
    <source>
        <dbReference type="ARBA" id="ARBA00022737"/>
    </source>
</evidence>
<evidence type="ECO:0000256" key="1">
    <source>
        <dbReference type="ARBA" id="ARBA00022614"/>
    </source>
</evidence>
<dbReference type="InterPro" id="IPR032675">
    <property type="entry name" value="LRR_dom_sf"/>
</dbReference>
<reference evidence="6 8" key="5">
    <citation type="journal article" date="2002" name="Genome Biol.">
        <title>Heterochromatic sequences in a Drosophila whole-genome shotgun assembly.</title>
        <authorList>
            <person name="Hoskins R.A."/>
            <person name="Smith C.D."/>
            <person name="Carlson J.W."/>
            <person name="Carvalho A.B."/>
            <person name="Halpern A."/>
            <person name="Kaminker J.S."/>
            <person name="Kennedy C."/>
            <person name="Mungall C.J."/>
            <person name="Sullivan B.A."/>
            <person name="Sutton G.G."/>
            <person name="Yasuhara J.C."/>
            <person name="Wakimoto B.T."/>
            <person name="Myers E.W."/>
            <person name="Celniker S.E."/>
            <person name="Rubin G.M."/>
            <person name="Karpen G.H."/>
        </authorList>
    </citation>
    <scope>NUCLEOTIDE SEQUENCE [LARGE SCALE GENOMIC DNA]</scope>
    <source>
        <strain evidence="8">Berkeley</strain>
    </source>
</reference>
<reference evidence="6 8" key="8">
    <citation type="journal article" date="2007" name="Science">
        <title>Sequence finishing and mapping of Drosophila melanogaster heterochromatin.</title>
        <authorList>
            <person name="Hoskins R.A."/>
            <person name="Carlson J.W."/>
            <person name="Kennedy C."/>
            <person name="Acevedo D."/>
            <person name="Evans-Holm M."/>
            <person name="Frise E."/>
            <person name="Wan K.H."/>
            <person name="Park S."/>
            <person name="Mendez-Lago M."/>
            <person name="Rossi F."/>
            <person name="Villasante A."/>
            <person name="Dimitri P."/>
            <person name="Karpen G.H."/>
            <person name="Celniker S.E."/>
        </authorList>
    </citation>
    <scope>NUCLEOTIDE SEQUENCE [LARGE SCALE GENOMIC DNA]</scope>
    <source>
        <strain evidence="8">Berkeley</strain>
    </source>
</reference>
<proteinExistence type="predicted"/>
<dbReference type="Proteomes" id="UP000000803">
    <property type="component" value="Chromosome 2L"/>
</dbReference>
<reference evidence="6 8" key="11">
    <citation type="journal article" date="2015" name="Genome Res.">
        <title>The Release 6 reference sequence of the Drosophila melanogaster genome.</title>
        <authorList>
            <person name="Hoskins R.A."/>
            <person name="Carlson J.W."/>
            <person name="Wan K.H."/>
            <person name="Park S."/>
            <person name="Mendez I."/>
            <person name="Galle S.E."/>
            <person name="Booth B.W."/>
            <person name="Pfeiffer B.D."/>
            <person name="George R.A."/>
            <person name="Svirskas R."/>
            <person name="Krzywinski M."/>
            <person name="Schein J."/>
            <person name="Accardo M.C."/>
            <person name="Damia E."/>
            <person name="Messina G."/>
            <person name="Mendez-Lago M."/>
            <person name="de Pablos B."/>
            <person name="Demakova O.V."/>
            <person name="Andreyeva E.N."/>
            <person name="Boldyreva L.V."/>
            <person name="Marra M."/>
            <person name="Carvalho A.B."/>
            <person name="Dimitri P."/>
            <person name="Villasante A."/>
            <person name="Zhimulev I.F."/>
            <person name="Rubin G.M."/>
            <person name="Karpen G.H."/>
            <person name="Celniker S.E."/>
        </authorList>
    </citation>
    <scope>NUCLEOTIDE SEQUENCE [LARGE SCALE GENOMIC DNA]</scope>
    <source>
        <strain evidence="8">Berkeley</strain>
    </source>
</reference>
<keyword evidence="8" id="KW-1185">Reference proteome</keyword>
<reference evidence="6 8" key="4">
    <citation type="journal article" date="2002" name="Genome Biol.">
        <title>The transposable elements of the Drosophila melanogaster euchromatin: a genomics perspective.</title>
        <authorList>
            <person name="Kaminker J.S."/>
            <person name="Bergman C.M."/>
            <person name="Kronmiller B."/>
            <person name="Carlson J."/>
            <person name="Svirskas R."/>
            <person name="Patel S."/>
            <person name="Frise E."/>
            <person name="Wheeler D.A."/>
            <person name="Lewis S.E."/>
            <person name="Rubin G.M."/>
            <person name="Ashburner M."/>
            <person name="Celniker S.E."/>
        </authorList>
    </citation>
    <scope>NUCLEOTIDE SEQUENCE [LARGE SCALE GENOMIC DNA]</scope>
    <source>
        <strain evidence="8">Berkeley</strain>
    </source>
</reference>
<dbReference type="VEuPathDB" id="VectorBase:FBgn0028872"/>
<dbReference type="InterPro" id="IPR001611">
    <property type="entry name" value="Leu-rich_rpt"/>
</dbReference>
<dbReference type="SUPFAM" id="SSF52058">
    <property type="entry name" value="L domain-like"/>
    <property type="match status" value="2"/>
</dbReference>
<organism evidence="6 8">
    <name type="scientific">Drosophila melanogaster</name>
    <name type="common">Fruit fly</name>
    <dbReference type="NCBI Taxonomy" id="7227"/>
    <lineage>
        <taxon>Eukaryota</taxon>
        <taxon>Metazoa</taxon>
        <taxon>Ecdysozoa</taxon>
        <taxon>Arthropoda</taxon>
        <taxon>Hexapoda</taxon>
        <taxon>Insecta</taxon>
        <taxon>Pterygota</taxon>
        <taxon>Neoptera</taxon>
        <taxon>Endopterygota</taxon>
        <taxon>Diptera</taxon>
        <taxon>Brachycera</taxon>
        <taxon>Muscomorpha</taxon>
        <taxon>Ephydroidea</taxon>
        <taxon>Drosophilidae</taxon>
        <taxon>Drosophila</taxon>
        <taxon>Sophophora</taxon>
    </lineage>
</organism>
<dbReference type="InParanoid" id="M9MSI4"/>
<dbReference type="OrthoDB" id="676979at2759"/>
<feature type="chain" id="PRO_5004101042" evidence="5">
    <location>
        <begin position="22"/>
        <end position="564"/>
    </location>
</feature>
<feature type="signal peptide" evidence="5">
    <location>
        <begin position="1"/>
        <end position="21"/>
    </location>
</feature>
<evidence type="ECO:0000256" key="5">
    <source>
        <dbReference type="SAM" id="SignalP"/>
    </source>
</evidence>
<dbReference type="PANTHER" id="PTHR24373">
    <property type="entry name" value="SLIT RELATED LEUCINE-RICH REPEAT NEURONAL PROTEIN"/>
    <property type="match status" value="1"/>
</dbReference>
<keyword evidence="4" id="KW-1133">Transmembrane helix</keyword>
<dbReference type="FunCoup" id="M9MSI4">
    <property type="interactions" value="80"/>
</dbReference>
<dbReference type="GO" id="GO:0005615">
    <property type="term" value="C:extracellular space"/>
    <property type="evidence" value="ECO:0000318"/>
    <property type="project" value="GO_Central"/>
</dbReference>